<evidence type="ECO:0000313" key="4">
    <source>
        <dbReference type="Proteomes" id="UP000008744"/>
    </source>
</evidence>
<feature type="compositionally biased region" description="Basic and acidic residues" evidence="1">
    <location>
        <begin position="39"/>
        <end position="54"/>
    </location>
</feature>
<dbReference type="InterPro" id="IPR031806">
    <property type="entry name" value="DUF4744"/>
</dbReference>
<feature type="compositionally biased region" description="Polar residues" evidence="1">
    <location>
        <begin position="58"/>
        <end position="67"/>
    </location>
</feature>
<keyword evidence="4" id="KW-1185">Reference proteome</keyword>
<accession>B4GRC4</accession>
<dbReference type="HOGENOM" id="CLU_2471439_0_0_1"/>
<sequence length="88" mass="10101">MPRGVPVNITPCAPDSNRVKLCLGDLWRTNVPLDLPRAESYHHSPIRQQDRSEPFARSQPNKSSSSFDLAIDNKYFDYDNQERSYAGY</sequence>
<evidence type="ECO:0000256" key="1">
    <source>
        <dbReference type="SAM" id="MobiDB-lite"/>
    </source>
</evidence>
<protein>
    <submittedName>
        <fullName evidence="3">GL25181</fullName>
    </submittedName>
</protein>
<proteinExistence type="predicted"/>
<dbReference type="EMBL" id="CH479188">
    <property type="protein sequence ID" value="EDW40309.1"/>
    <property type="molecule type" value="Genomic_DNA"/>
</dbReference>
<reference evidence="3 4" key="1">
    <citation type="journal article" date="2007" name="Nature">
        <title>Evolution of genes and genomes on the Drosophila phylogeny.</title>
        <authorList>
            <consortium name="Drosophila 12 Genomes Consortium"/>
            <person name="Clark A.G."/>
            <person name="Eisen M.B."/>
            <person name="Smith D.R."/>
            <person name="Bergman C.M."/>
            <person name="Oliver B."/>
            <person name="Markow T.A."/>
            <person name="Kaufman T.C."/>
            <person name="Kellis M."/>
            <person name="Gelbart W."/>
            <person name="Iyer V.N."/>
            <person name="Pollard D.A."/>
            <person name="Sackton T.B."/>
            <person name="Larracuente A.M."/>
            <person name="Singh N.D."/>
            <person name="Abad J.P."/>
            <person name="Abt D.N."/>
            <person name="Adryan B."/>
            <person name="Aguade M."/>
            <person name="Akashi H."/>
            <person name="Anderson W.W."/>
            <person name="Aquadro C.F."/>
            <person name="Ardell D.H."/>
            <person name="Arguello R."/>
            <person name="Artieri C.G."/>
            <person name="Barbash D.A."/>
            <person name="Barker D."/>
            <person name="Barsanti P."/>
            <person name="Batterham P."/>
            <person name="Batzoglou S."/>
            <person name="Begun D."/>
            <person name="Bhutkar A."/>
            <person name="Blanco E."/>
            <person name="Bosak S.A."/>
            <person name="Bradley R.K."/>
            <person name="Brand A.D."/>
            <person name="Brent M.R."/>
            <person name="Brooks A.N."/>
            <person name="Brown R.H."/>
            <person name="Butlin R.K."/>
            <person name="Caggese C."/>
            <person name="Calvi B.R."/>
            <person name="Bernardo de Carvalho A."/>
            <person name="Caspi A."/>
            <person name="Castrezana S."/>
            <person name="Celniker S.E."/>
            <person name="Chang J.L."/>
            <person name="Chapple C."/>
            <person name="Chatterji S."/>
            <person name="Chinwalla A."/>
            <person name="Civetta A."/>
            <person name="Clifton S.W."/>
            <person name="Comeron J.M."/>
            <person name="Costello J.C."/>
            <person name="Coyne J.A."/>
            <person name="Daub J."/>
            <person name="David R.G."/>
            <person name="Delcher A.L."/>
            <person name="Delehaunty K."/>
            <person name="Do C.B."/>
            <person name="Ebling H."/>
            <person name="Edwards K."/>
            <person name="Eickbush T."/>
            <person name="Evans J.D."/>
            <person name="Filipski A."/>
            <person name="Findeiss S."/>
            <person name="Freyhult E."/>
            <person name="Fulton L."/>
            <person name="Fulton R."/>
            <person name="Garcia A.C."/>
            <person name="Gardiner A."/>
            <person name="Garfield D.A."/>
            <person name="Garvin B.E."/>
            <person name="Gibson G."/>
            <person name="Gilbert D."/>
            <person name="Gnerre S."/>
            <person name="Godfrey J."/>
            <person name="Good R."/>
            <person name="Gotea V."/>
            <person name="Gravely B."/>
            <person name="Greenberg A.J."/>
            <person name="Griffiths-Jones S."/>
            <person name="Gross S."/>
            <person name="Guigo R."/>
            <person name="Gustafson E.A."/>
            <person name="Haerty W."/>
            <person name="Hahn M.W."/>
            <person name="Halligan D.L."/>
            <person name="Halpern A.L."/>
            <person name="Halter G.M."/>
            <person name="Han M.V."/>
            <person name="Heger A."/>
            <person name="Hillier L."/>
            <person name="Hinrichs A.S."/>
            <person name="Holmes I."/>
            <person name="Hoskins R.A."/>
            <person name="Hubisz M.J."/>
            <person name="Hultmark D."/>
            <person name="Huntley M.A."/>
            <person name="Jaffe D.B."/>
            <person name="Jagadeeshan S."/>
            <person name="Jeck W.R."/>
            <person name="Johnson J."/>
            <person name="Jones C.D."/>
            <person name="Jordan W.C."/>
            <person name="Karpen G.H."/>
            <person name="Kataoka E."/>
            <person name="Keightley P.D."/>
            <person name="Kheradpour P."/>
            <person name="Kirkness E.F."/>
            <person name="Koerich L.B."/>
            <person name="Kristiansen K."/>
            <person name="Kudrna D."/>
            <person name="Kulathinal R.J."/>
            <person name="Kumar S."/>
            <person name="Kwok R."/>
            <person name="Lander E."/>
            <person name="Langley C.H."/>
            <person name="Lapoint R."/>
            <person name="Lazzaro B.P."/>
            <person name="Lee S.J."/>
            <person name="Levesque L."/>
            <person name="Li R."/>
            <person name="Lin C.F."/>
            <person name="Lin M.F."/>
            <person name="Lindblad-Toh K."/>
            <person name="Llopart A."/>
            <person name="Long M."/>
            <person name="Low L."/>
            <person name="Lozovsky E."/>
            <person name="Lu J."/>
            <person name="Luo M."/>
            <person name="Machado C.A."/>
            <person name="Makalowski W."/>
            <person name="Marzo M."/>
            <person name="Matsuda M."/>
            <person name="Matzkin L."/>
            <person name="McAllister B."/>
            <person name="McBride C.S."/>
            <person name="McKernan B."/>
            <person name="McKernan K."/>
            <person name="Mendez-Lago M."/>
            <person name="Minx P."/>
            <person name="Mollenhauer M.U."/>
            <person name="Montooth K."/>
            <person name="Mount S.M."/>
            <person name="Mu X."/>
            <person name="Myers E."/>
            <person name="Negre B."/>
            <person name="Newfeld S."/>
            <person name="Nielsen R."/>
            <person name="Noor M.A."/>
            <person name="O'Grady P."/>
            <person name="Pachter L."/>
            <person name="Papaceit M."/>
            <person name="Parisi M.J."/>
            <person name="Parisi M."/>
            <person name="Parts L."/>
            <person name="Pedersen J.S."/>
            <person name="Pesole G."/>
            <person name="Phillippy A.M."/>
            <person name="Ponting C.P."/>
            <person name="Pop M."/>
            <person name="Porcelli D."/>
            <person name="Powell J.R."/>
            <person name="Prohaska S."/>
            <person name="Pruitt K."/>
            <person name="Puig M."/>
            <person name="Quesneville H."/>
            <person name="Ram K.R."/>
            <person name="Rand D."/>
            <person name="Rasmussen M.D."/>
            <person name="Reed L.K."/>
            <person name="Reenan R."/>
            <person name="Reily A."/>
            <person name="Remington K.A."/>
            <person name="Rieger T.T."/>
            <person name="Ritchie M.G."/>
            <person name="Robin C."/>
            <person name="Rogers Y.H."/>
            <person name="Rohde C."/>
            <person name="Rozas J."/>
            <person name="Rubenfield M.J."/>
            <person name="Ruiz A."/>
            <person name="Russo S."/>
            <person name="Salzberg S.L."/>
            <person name="Sanchez-Gracia A."/>
            <person name="Saranga D.J."/>
            <person name="Sato H."/>
            <person name="Schaeffer S.W."/>
            <person name="Schatz M.C."/>
            <person name="Schlenke T."/>
            <person name="Schwartz R."/>
            <person name="Segarra C."/>
            <person name="Singh R.S."/>
            <person name="Sirot L."/>
            <person name="Sirota M."/>
            <person name="Sisneros N.B."/>
            <person name="Smith C.D."/>
            <person name="Smith T.F."/>
            <person name="Spieth J."/>
            <person name="Stage D.E."/>
            <person name="Stark A."/>
            <person name="Stephan W."/>
            <person name="Strausberg R.L."/>
            <person name="Strempel S."/>
            <person name="Sturgill D."/>
            <person name="Sutton G."/>
            <person name="Sutton G.G."/>
            <person name="Tao W."/>
            <person name="Teichmann S."/>
            <person name="Tobari Y.N."/>
            <person name="Tomimura Y."/>
            <person name="Tsolas J.M."/>
            <person name="Valente V.L."/>
            <person name="Venter E."/>
            <person name="Venter J.C."/>
            <person name="Vicario S."/>
            <person name="Vieira F.G."/>
            <person name="Vilella A.J."/>
            <person name="Villasante A."/>
            <person name="Walenz B."/>
            <person name="Wang J."/>
            <person name="Wasserman M."/>
            <person name="Watts T."/>
            <person name="Wilson D."/>
            <person name="Wilson R.K."/>
            <person name="Wing R.A."/>
            <person name="Wolfner M.F."/>
            <person name="Wong A."/>
            <person name="Wong G.K."/>
            <person name="Wu C.I."/>
            <person name="Wu G."/>
            <person name="Yamamoto D."/>
            <person name="Yang H.P."/>
            <person name="Yang S.P."/>
            <person name="Yorke J.A."/>
            <person name="Yoshida K."/>
            <person name="Zdobnov E."/>
            <person name="Zhang P."/>
            <person name="Zhang Y."/>
            <person name="Zimin A.V."/>
            <person name="Baldwin J."/>
            <person name="Abdouelleil A."/>
            <person name="Abdulkadir J."/>
            <person name="Abebe A."/>
            <person name="Abera B."/>
            <person name="Abreu J."/>
            <person name="Acer S.C."/>
            <person name="Aftuck L."/>
            <person name="Alexander A."/>
            <person name="An P."/>
            <person name="Anderson E."/>
            <person name="Anderson S."/>
            <person name="Arachi H."/>
            <person name="Azer M."/>
            <person name="Bachantsang P."/>
            <person name="Barry A."/>
            <person name="Bayul T."/>
            <person name="Berlin A."/>
            <person name="Bessette D."/>
            <person name="Bloom T."/>
            <person name="Blye J."/>
            <person name="Boguslavskiy L."/>
            <person name="Bonnet C."/>
            <person name="Boukhgalter B."/>
            <person name="Bourzgui I."/>
            <person name="Brown A."/>
            <person name="Cahill P."/>
            <person name="Channer S."/>
            <person name="Cheshatsang Y."/>
            <person name="Chuda L."/>
            <person name="Citroen M."/>
            <person name="Collymore A."/>
            <person name="Cooke P."/>
            <person name="Costello M."/>
            <person name="D'Aco K."/>
            <person name="Daza R."/>
            <person name="De Haan G."/>
            <person name="DeGray S."/>
            <person name="DeMaso C."/>
            <person name="Dhargay N."/>
            <person name="Dooley K."/>
            <person name="Dooley E."/>
            <person name="Doricent M."/>
            <person name="Dorje P."/>
            <person name="Dorjee K."/>
            <person name="Dupes A."/>
            <person name="Elong R."/>
            <person name="Falk J."/>
            <person name="Farina A."/>
            <person name="Faro S."/>
            <person name="Ferguson D."/>
            <person name="Fisher S."/>
            <person name="Foley C.D."/>
            <person name="Franke A."/>
            <person name="Friedrich D."/>
            <person name="Gadbois L."/>
            <person name="Gearin G."/>
            <person name="Gearin C.R."/>
            <person name="Giannoukos G."/>
            <person name="Goode T."/>
            <person name="Graham J."/>
            <person name="Grandbois E."/>
            <person name="Grewal S."/>
            <person name="Gyaltsen K."/>
            <person name="Hafez N."/>
            <person name="Hagos B."/>
            <person name="Hall J."/>
            <person name="Henson C."/>
            <person name="Hollinger A."/>
            <person name="Honan T."/>
            <person name="Huard M.D."/>
            <person name="Hughes L."/>
            <person name="Hurhula B."/>
            <person name="Husby M.E."/>
            <person name="Kamat A."/>
            <person name="Kanga B."/>
            <person name="Kashin S."/>
            <person name="Khazanovich D."/>
            <person name="Kisner P."/>
            <person name="Lance K."/>
            <person name="Lara M."/>
            <person name="Lee W."/>
            <person name="Lennon N."/>
            <person name="Letendre F."/>
            <person name="LeVine R."/>
            <person name="Lipovsky A."/>
            <person name="Liu X."/>
            <person name="Liu J."/>
            <person name="Liu S."/>
            <person name="Lokyitsang T."/>
            <person name="Lokyitsang Y."/>
            <person name="Lubonja R."/>
            <person name="Lui A."/>
            <person name="MacDonald P."/>
            <person name="Magnisalis V."/>
            <person name="Maru K."/>
            <person name="Matthews C."/>
            <person name="McCusker W."/>
            <person name="McDonough S."/>
            <person name="Mehta T."/>
            <person name="Meldrim J."/>
            <person name="Meneus L."/>
            <person name="Mihai O."/>
            <person name="Mihalev A."/>
            <person name="Mihova T."/>
            <person name="Mittelman R."/>
            <person name="Mlenga V."/>
            <person name="Montmayeur A."/>
            <person name="Mulrain L."/>
            <person name="Navidi A."/>
            <person name="Naylor J."/>
            <person name="Negash T."/>
            <person name="Nguyen T."/>
            <person name="Nguyen N."/>
            <person name="Nicol R."/>
            <person name="Norbu C."/>
            <person name="Norbu N."/>
            <person name="Novod N."/>
            <person name="O'Neill B."/>
            <person name="Osman S."/>
            <person name="Markiewicz E."/>
            <person name="Oyono O.L."/>
            <person name="Patti C."/>
            <person name="Phunkhang P."/>
            <person name="Pierre F."/>
            <person name="Priest M."/>
            <person name="Raghuraman S."/>
            <person name="Rege F."/>
            <person name="Reyes R."/>
            <person name="Rise C."/>
            <person name="Rogov P."/>
            <person name="Ross K."/>
            <person name="Ryan E."/>
            <person name="Settipalli S."/>
            <person name="Shea T."/>
            <person name="Sherpa N."/>
            <person name="Shi L."/>
            <person name="Shih D."/>
            <person name="Sparrow T."/>
            <person name="Spaulding J."/>
            <person name="Stalker J."/>
            <person name="Stange-Thomann N."/>
            <person name="Stavropoulos S."/>
            <person name="Stone C."/>
            <person name="Strader C."/>
            <person name="Tesfaye S."/>
            <person name="Thomson T."/>
            <person name="Thoulutsang Y."/>
            <person name="Thoulutsang D."/>
            <person name="Topham K."/>
            <person name="Topping I."/>
            <person name="Tsamla T."/>
            <person name="Vassiliev H."/>
            <person name="Vo A."/>
            <person name="Wangchuk T."/>
            <person name="Wangdi T."/>
            <person name="Weiand M."/>
            <person name="Wilkinson J."/>
            <person name="Wilson A."/>
            <person name="Yadav S."/>
            <person name="Young G."/>
            <person name="Yu Q."/>
            <person name="Zembek L."/>
            <person name="Zhong D."/>
            <person name="Zimmer A."/>
            <person name="Zwirko Z."/>
            <person name="Jaffe D.B."/>
            <person name="Alvarez P."/>
            <person name="Brockman W."/>
            <person name="Butler J."/>
            <person name="Chin C."/>
            <person name="Gnerre S."/>
            <person name="Grabherr M."/>
            <person name="Kleber M."/>
            <person name="Mauceli E."/>
            <person name="MacCallum I."/>
        </authorList>
    </citation>
    <scope>NUCLEOTIDE SEQUENCE [LARGE SCALE GENOMIC DNA]</scope>
    <source>
        <strain evidence="4">MSH-3 / Tucson 14011-0111.49</strain>
    </source>
</reference>
<evidence type="ECO:0000313" key="3">
    <source>
        <dbReference type="EMBL" id="EDW40309.1"/>
    </source>
</evidence>
<gene>
    <name evidence="3" type="primary">Dper\GL25181</name>
    <name evidence="3" type="ORF">Dper_GL25181</name>
</gene>
<evidence type="ECO:0000259" key="2">
    <source>
        <dbReference type="Pfam" id="PF15918"/>
    </source>
</evidence>
<name>B4GRC4_DROPE</name>
<dbReference type="AlphaFoldDB" id="B4GRC4"/>
<feature type="domain" description="DUF4744" evidence="2">
    <location>
        <begin position="36"/>
        <end position="88"/>
    </location>
</feature>
<dbReference type="Pfam" id="PF15918">
    <property type="entry name" value="DUF4744"/>
    <property type="match status" value="1"/>
</dbReference>
<feature type="region of interest" description="Disordered" evidence="1">
    <location>
        <begin position="39"/>
        <end position="67"/>
    </location>
</feature>
<dbReference type="Proteomes" id="UP000008744">
    <property type="component" value="Unassembled WGS sequence"/>
</dbReference>
<organism evidence="4">
    <name type="scientific">Drosophila persimilis</name>
    <name type="common">Fruit fly</name>
    <dbReference type="NCBI Taxonomy" id="7234"/>
    <lineage>
        <taxon>Eukaryota</taxon>
        <taxon>Metazoa</taxon>
        <taxon>Ecdysozoa</taxon>
        <taxon>Arthropoda</taxon>
        <taxon>Hexapoda</taxon>
        <taxon>Insecta</taxon>
        <taxon>Pterygota</taxon>
        <taxon>Neoptera</taxon>
        <taxon>Endopterygota</taxon>
        <taxon>Diptera</taxon>
        <taxon>Brachycera</taxon>
        <taxon>Muscomorpha</taxon>
        <taxon>Ephydroidea</taxon>
        <taxon>Drosophilidae</taxon>
        <taxon>Drosophila</taxon>
        <taxon>Sophophora</taxon>
    </lineage>
</organism>